<dbReference type="SUPFAM" id="SSF52540">
    <property type="entry name" value="P-loop containing nucleoside triphosphate hydrolases"/>
    <property type="match status" value="2"/>
</dbReference>
<evidence type="ECO:0000256" key="8">
    <source>
        <dbReference type="ARBA" id="ARBA00022842"/>
    </source>
</evidence>
<dbReference type="GO" id="GO:0005524">
    <property type="term" value="F:ATP binding"/>
    <property type="evidence" value="ECO:0007669"/>
    <property type="project" value="UniProtKB-KW"/>
</dbReference>
<keyword evidence="6" id="KW-0547">Nucleotide-binding</keyword>
<name>A0A6J6C839_9ZZZZ</name>
<evidence type="ECO:0000256" key="3">
    <source>
        <dbReference type="ARBA" id="ARBA00012665"/>
    </source>
</evidence>
<evidence type="ECO:0000256" key="4">
    <source>
        <dbReference type="ARBA" id="ARBA00022679"/>
    </source>
</evidence>
<dbReference type="PANTHER" id="PTHR11088">
    <property type="entry name" value="TRNA DIMETHYLALLYLTRANSFERASE"/>
    <property type="match status" value="1"/>
</dbReference>
<comment type="cofactor">
    <cofactor evidence="1">
        <name>Mg(2+)</name>
        <dbReference type="ChEBI" id="CHEBI:18420"/>
    </cofactor>
</comment>
<sequence length="299" mass="33014">MAELIAVVGPTASGKTGLAIAIAQQLGNAEIINADAMQLYQDMDIGTAKLSSKQMQGIPHHLLSVISPARDLTAVEYRALFDQVVLEIQNRGNIPVVVGGSTLYLASALDELEFAPTDPSLRAQLEQESEQVGALNMHERLKSLDPVAAGKIPAANKRRVIRALEVITLSGKSFASSLPEPSYRRPCIQLGIDVEKEELNKRIQIRVDEMWQSGLLAEAQNLLDRYGQLSATAAVAIGYQQAFSQLRGEVTEEQAKEETIFLTTRYAKKQRTWFNRDSRISWLDSKQDLIGEAMKLIRL</sequence>
<reference evidence="10" key="1">
    <citation type="submission" date="2020-05" db="EMBL/GenBank/DDBJ databases">
        <authorList>
            <person name="Chiriac C."/>
            <person name="Salcher M."/>
            <person name="Ghai R."/>
            <person name="Kavagutti S V."/>
        </authorList>
    </citation>
    <scope>NUCLEOTIDE SEQUENCE</scope>
</reference>
<dbReference type="Gene3D" id="3.40.50.300">
    <property type="entry name" value="P-loop containing nucleotide triphosphate hydrolases"/>
    <property type="match status" value="1"/>
</dbReference>
<evidence type="ECO:0000256" key="9">
    <source>
        <dbReference type="ARBA" id="ARBA00049563"/>
    </source>
</evidence>
<gene>
    <name evidence="10" type="ORF">UFOPK1503_00765</name>
</gene>
<dbReference type="GO" id="GO:0052381">
    <property type="term" value="F:tRNA dimethylallyltransferase activity"/>
    <property type="evidence" value="ECO:0007669"/>
    <property type="project" value="UniProtKB-EC"/>
</dbReference>
<dbReference type="NCBIfam" id="TIGR00174">
    <property type="entry name" value="miaA"/>
    <property type="match status" value="1"/>
</dbReference>
<evidence type="ECO:0000313" key="10">
    <source>
        <dbReference type="EMBL" id="CAB4547426.1"/>
    </source>
</evidence>
<evidence type="ECO:0000256" key="7">
    <source>
        <dbReference type="ARBA" id="ARBA00022840"/>
    </source>
</evidence>
<dbReference type="PANTHER" id="PTHR11088:SF60">
    <property type="entry name" value="TRNA DIMETHYLALLYLTRANSFERASE"/>
    <property type="match status" value="1"/>
</dbReference>
<dbReference type="Pfam" id="PF01715">
    <property type="entry name" value="IPPT"/>
    <property type="match status" value="1"/>
</dbReference>
<comment type="catalytic activity">
    <reaction evidence="9">
        <text>adenosine(37) in tRNA + dimethylallyl diphosphate = N(6)-dimethylallyladenosine(37) in tRNA + diphosphate</text>
        <dbReference type="Rhea" id="RHEA:26482"/>
        <dbReference type="Rhea" id="RHEA-COMP:10162"/>
        <dbReference type="Rhea" id="RHEA-COMP:10375"/>
        <dbReference type="ChEBI" id="CHEBI:33019"/>
        <dbReference type="ChEBI" id="CHEBI:57623"/>
        <dbReference type="ChEBI" id="CHEBI:74411"/>
        <dbReference type="ChEBI" id="CHEBI:74415"/>
        <dbReference type="EC" id="2.5.1.75"/>
    </reaction>
</comment>
<comment type="similarity">
    <text evidence="2">Belongs to the IPP transferase family.</text>
</comment>
<evidence type="ECO:0000256" key="2">
    <source>
        <dbReference type="ARBA" id="ARBA00005842"/>
    </source>
</evidence>
<keyword evidence="7" id="KW-0067">ATP-binding</keyword>
<keyword evidence="8" id="KW-0460">Magnesium</keyword>
<dbReference type="GO" id="GO:0006400">
    <property type="term" value="P:tRNA modification"/>
    <property type="evidence" value="ECO:0007669"/>
    <property type="project" value="TreeGrafter"/>
</dbReference>
<keyword evidence="5" id="KW-0819">tRNA processing</keyword>
<evidence type="ECO:0000256" key="1">
    <source>
        <dbReference type="ARBA" id="ARBA00001946"/>
    </source>
</evidence>
<evidence type="ECO:0000256" key="6">
    <source>
        <dbReference type="ARBA" id="ARBA00022741"/>
    </source>
</evidence>
<dbReference type="InterPro" id="IPR018022">
    <property type="entry name" value="IPT"/>
</dbReference>
<dbReference type="Gene3D" id="1.10.20.140">
    <property type="match status" value="1"/>
</dbReference>
<evidence type="ECO:0000256" key="5">
    <source>
        <dbReference type="ARBA" id="ARBA00022694"/>
    </source>
</evidence>
<dbReference type="AlphaFoldDB" id="A0A6J6C839"/>
<dbReference type="InterPro" id="IPR027417">
    <property type="entry name" value="P-loop_NTPase"/>
</dbReference>
<organism evidence="10">
    <name type="scientific">freshwater metagenome</name>
    <dbReference type="NCBI Taxonomy" id="449393"/>
    <lineage>
        <taxon>unclassified sequences</taxon>
        <taxon>metagenomes</taxon>
        <taxon>ecological metagenomes</taxon>
    </lineage>
</organism>
<dbReference type="EC" id="2.5.1.75" evidence="3"/>
<proteinExistence type="inferred from homology"/>
<accession>A0A6J6C839</accession>
<protein>
    <recommendedName>
        <fullName evidence="3">tRNA dimethylallyltransferase</fullName>
        <ecNumber evidence="3">2.5.1.75</ecNumber>
    </recommendedName>
</protein>
<dbReference type="HAMAP" id="MF_00185">
    <property type="entry name" value="IPP_trans"/>
    <property type="match status" value="1"/>
</dbReference>
<dbReference type="InterPro" id="IPR039657">
    <property type="entry name" value="Dimethylallyltransferase"/>
</dbReference>
<keyword evidence="4" id="KW-0808">Transferase</keyword>
<dbReference type="EMBL" id="CAEZST010000011">
    <property type="protein sequence ID" value="CAB4547426.1"/>
    <property type="molecule type" value="Genomic_DNA"/>
</dbReference>